<sequence>MRKLQKENFEDQKEKLIILASQTTRLIFSKHLVEAGSCRVIETKEQVLKALKLQGLNL</sequence>
<organism evidence="1">
    <name type="scientific">Arundo donax</name>
    <name type="common">Giant reed</name>
    <name type="synonym">Donax arundinaceus</name>
    <dbReference type="NCBI Taxonomy" id="35708"/>
    <lineage>
        <taxon>Eukaryota</taxon>
        <taxon>Viridiplantae</taxon>
        <taxon>Streptophyta</taxon>
        <taxon>Embryophyta</taxon>
        <taxon>Tracheophyta</taxon>
        <taxon>Spermatophyta</taxon>
        <taxon>Magnoliopsida</taxon>
        <taxon>Liliopsida</taxon>
        <taxon>Poales</taxon>
        <taxon>Poaceae</taxon>
        <taxon>PACMAD clade</taxon>
        <taxon>Arundinoideae</taxon>
        <taxon>Arundineae</taxon>
        <taxon>Arundo</taxon>
    </lineage>
</organism>
<reference evidence="1" key="2">
    <citation type="journal article" date="2015" name="Data Brief">
        <title>Shoot transcriptome of the giant reed, Arundo donax.</title>
        <authorList>
            <person name="Barrero R.A."/>
            <person name="Guerrero F.D."/>
            <person name="Moolhuijzen P."/>
            <person name="Goolsby J.A."/>
            <person name="Tidwell J."/>
            <person name="Bellgard S.E."/>
            <person name="Bellgard M.I."/>
        </authorList>
    </citation>
    <scope>NUCLEOTIDE SEQUENCE</scope>
    <source>
        <tissue evidence="1">Shoot tissue taken approximately 20 cm above the soil surface</tissue>
    </source>
</reference>
<protein>
    <submittedName>
        <fullName evidence="1">Uncharacterized protein</fullName>
    </submittedName>
</protein>
<accession>A0A0A9H2P1</accession>
<evidence type="ECO:0000313" key="1">
    <source>
        <dbReference type="EMBL" id="JAE27103.1"/>
    </source>
</evidence>
<name>A0A0A9H2P1_ARUDO</name>
<reference evidence="1" key="1">
    <citation type="submission" date="2014-09" db="EMBL/GenBank/DDBJ databases">
        <authorList>
            <person name="Magalhaes I.L.F."/>
            <person name="Oliveira U."/>
            <person name="Santos F.R."/>
            <person name="Vidigal T.H.D.A."/>
            <person name="Brescovit A.D."/>
            <person name="Santos A.J."/>
        </authorList>
    </citation>
    <scope>NUCLEOTIDE SEQUENCE</scope>
    <source>
        <tissue evidence="1">Shoot tissue taken approximately 20 cm above the soil surface</tissue>
    </source>
</reference>
<dbReference type="EMBL" id="GBRH01170793">
    <property type="protein sequence ID" value="JAE27103.1"/>
    <property type="molecule type" value="Transcribed_RNA"/>
</dbReference>
<dbReference type="AlphaFoldDB" id="A0A0A9H2P1"/>
<proteinExistence type="predicted"/>